<name>A0A834W2R7_9FABA</name>
<evidence type="ECO:0000313" key="1">
    <source>
        <dbReference type="EMBL" id="KAF7802174.1"/>
    </source>
</evidence>
<dbReference type="EMBL" id="JAAIUW010000013">
    <property type="protein sequence ID" value="KAF7802174.1"/>
    <property type="molecule type" value="Genomic_DNA"/>
</dbReference>
<accession>A0A834W2R7</accession>
<sequence>MAKYREKLELISAPLKDAPEDLLIRAYQNGLKKNIQA</sequence>
<proteinExistence type="predicted"/>
<organism evidence="1 2">
    <name type="scientific">Senna tora</name>
    <dbReference type="NCBI Taxonomy" id="362788"/>
    <lineage>
        <taxon>Eukaryota</taxon>
        <taxon>Viridiplantae</taxon>
        <taxon>Streptophyta</taxon>
        <taxon>Embryophyta</taxon>
        <taxon>Tracheophyta</taxon>
        <taxon>Spermatophyta</taxon>
        <taxon>Magnoliopsida</taxon>
        <taxon>eudicotyledons</taxon>
        <taxon>Gunneridae</taxon>
        <taxon>Pentapetalae</taxon>
        <taxon>rosids</taxon>
        <taxon>fabids</taxon>
        <taxon>Fabales</taxon>
        <taxon>Fabaceae</taxon>
        <taxon>Caesalpinioideae</taxon>
        <taxon>Cassia clade</taxon>
        <taxon>Senna</taxon>
    </lineage>
</organism>
<evidence type="ECO:0000313" key="2">
    <source>
        <dbReference type="Proteomes" id="UP000634136"/>
    </source>
</evidence>
<comment type="caution">
    <text evidence="1">The sequence shown here is derived from an EMBL/GenBank/DDBJ whole genome shotgun (WGS) entry which is preliminary data.</text>
</comment>
<reference evidence="1" key="1">
    <citation type="submission" date="2020-09" db="EMBL/GenBank/DDBJ databases">
        <title>Genome-Enabled Discovery of Anthraquinone Biosynthesis in Senna tora.</title>
        <authorList>
            <person name="Kang S.-H."/>
            <person name="Pandey R.P."/>
            <person name="Lee C.-M."/>
            <person name="Sim J.-S."/>
            <person name="Jeong J.-T."/>
            <person name="Choi B.-S."/>
            <person name="Jung M."/>
            <person name="Ginzburg D."/>
            <person name="Zhao K."/>
            <person name="Won S.Y."/>
            <person name="Oh T.-J."/>
            <person name="Yu Y."/>
            <person name="Kim N.-H."/>
            <person name="Lee O.R."/>
            <person name="Lee T.-H."/>
            <person name="Bashyal P."/>
            <person name="Kim T.-S."/>
            <person name="Lee W.-H."/>
            <person name="Kawkins C."/>
            <person name="Kim C.-K."/>
            <person name="Kim J.S."/>
            <person name="Ahn B.O."/>
            <person name="Rhee S.Y."/>
            <person name="Sohng J.K."/>
        </authorList>
    </citation>
    <scope>NUCLEOTIDE SEQUENCE</scope>
    <source>
        <tissue evidence="1">Leaf</tissue>
    </source>
</reference>
<dbReference type="AlphaFoldDB" id="A0A834W2R7"/>
<gene>
    <name evidence="1" type="ORF">G2W53_041285</name>
</gene>
<dbReference type="Proteomes" id="UP000634136">
    <property type="component" value="Unassembled WGS sequence"/>
</dbReference>
<keyword evidence="2" id="KW-1185">Reference proteome</keyword>
<dbReference type="OrthoDB" id="1435174at2759"/>
<protein>
    <submittedName>
        <fullName evidence="1">Uncharacterized protein</fullName>
    </submittedName>
</protein>